<keyword evidence="1" id="KW-0677">Repeat</keyword>
<dbReference type="OrthoDB" id="24203at2759"/>
<dbReference type="Proteomes" id="UP000695562">
    <property type="component" value="Unassembled WGS sequence"/>
</dbReference>
<protein>
    <recommendedName>
        <fullName evidence="5">FNIP repeat-containing protein</fullName>
    </recommendedName>
</protein>
<dbReference type="PANTHER" id="PTHR32134:SF169">
    <property type="entry name" value="FNIP REPEAT-CONTAINING PROTEIN-RELATED"/>
    <property type="match status" value="1"/>
</dbReference>
<reference evidence="3" key="1">
    <citation type="submission" date="2020-01" db="EMBL/GenBank/DDBJ databases">
        <title>Development of genomics and gene disruption for Polysphondylium violaceum indicates a role for the polyketide synthase stlB in stalk morphogenesis.</title>
        <authorList>
            <person name="Narita B."/>
            <person name="Kawabe Y."/>
            <person name="Kin K."/>
            <person name="Saito T."/>
            <person name="Gibbs R."/>
            <person name="Kuspa A."/>
            <person name="Muzny D."/>
            <person name="Queller D."/>
            <person name="Richards S."/>
            <person name="Strassman J."/>
            <person name="Sucgang R."/>
            <person name="Worley K."/>
            <person name="Schaap P."/>
        </authorList>
    </citation>
    <scope>NUCLEOTIDE SEQUENCE</scope>
    <source>
        <strain evidence="3">QSvi11</strain>
    </source>
</reference>
<accession>A0A8J4PTL1</accession>
<evidence type="ECO:0008006" key="5">
    <source>
        <dbReference type="Google" id="ProtNLM"/>
    </source>
</evidence>
<proteinExistence type="predicted"/>
<keyword evidence="4" id="KW-1185">Reference proteome</keyword>
<feature type="region of interest" description="Disordered" evidence="2">
    <location>
        <begin position="1"/>
        <end position="20"/>
    </location>
</feature>
<feature type="compositionally biased region" description="Low complexity" evidence="2">
    <location>
        <begin position="1"/>
        <end position="18"/>
    </location>
</feature>
<evidence type="ECO:0000313" key="3">
    <source>
        <dbReference type="EMBL" id="KAF2072830.1"/>
    </source>
</evidence>
<comment type="caution">
    <text evidence="3">The sequence shown here is derived from an EMBL/GenBank/DDBJ whole genome shotgun (WGS) entry which is preliminary data.</text>
</comment>
<evidence type="ECO:0000256" key="2">
    <source>
        <dbReference type="SAM" id="MobiDB-lite"/>
    </source>
</evidence>
<evidence type="ECO:0000256" key="1">
    <source>
        <dbReference type="ARBA" id="ARBA00022737"/>
    </source>
</evidence>
<sequence length="734" mass="82495">MKIPTTTTTATTTNTTETNRSNHSNSFFSIIRNRYLNSLVLSFLRDEYAGGLGNSIFFRYKEIYQHEGVQVIPCYPRFPPTVLCELLFENNFNISLAKDSIPISVTKLTFGFNYNQTIDIDVLPLKLKYLKFGHKFNKPLVKNSLPPHLETLIFGSDFNQPIDPYCIPSSVTIISFGEKFSHTLSKHCLPPMLIKLSLFIHPTTADGSHIIPPSVKYLNISSNNLPIMFNQSASIPSTVKSVHFTGSLLGHYPYNFFSKVAIIEFDNSFDQPLSPIKTNGLLSKFFSSSSSSSANNNSLIPSTCTILNLGKRFNQPLKKGQLLNVKHLTFGYSFNQTIEPGSLPNSLEYLKFGSSYNQTLKKGSLPANLKTLLFGRNFNSALYEGTLSSSIKHIQFGDFFDQPFNDKILPSGLESIYLGCQFNRNIEKDTFYSLSISTIYFGADFNKPLKPGVLPSSLTCLKLGYGYQFSLLEQGSLPHGVTTLKLELKSFNNSVITPGIIPSTVTDLTFGNTKRSISTKRTDHHVLLLEKDSIPLSVTRLEFGTSIFNQDLSQGGLLPPHLEYLCFGSDYNLALPNGSLPPNLNTLILGELFTSKLYIPPSVTDIHFSSTYFYLLEPGQLGNYVEKLYFRGNCDISKEDRERDEQTFINIFPKSIIQFTIDDTFIKPQCDHWIPNTTQYLIIDCYLRLSNTEIPPSVTHIIYGPKFTEYLTSIPPHIKVIKKESVALNPNHLF</sequence>
<dbReference type="EMBL" id="AJWJ01000244">
    <property type="protein sequence ID" value="KAF2072830.1"/>
    <property type="molecule type" value="Genomic_DNA"/>
</dbReference>
<dbReference type="InterPro" id="IPR008615">
    <property type="entry name" value="FNIP"/>
</dbReference>
<gene>
    <name evidence="3" type="ORF">CYY_005841</name>
</gene>
<dbReference type="Pfam" id="PF05725">
    <property type="entry name" value="FNIP"/>
    <property type="match status" value="8"/>
</dbReference>
<dbReference type="PANTHER" id="PTHR32134">
    <property type="entry name" value="FNIP REPEAT-CONTAINING PROTEIN"/>
    <property type="match status" value="1"/>
</dbReference>
<evidence type="ECO:0000313" key="4">
    <source>
        <dbReference type="Proteomes" id="UP000695562"/>
    </source>
</evidence>
<organism evidence="3 4">
    <name type="scientific">Polysphondylium violaceum</name>
    <dbReference type="NCBI Taxonomy" id="133409"/>
    <lineage>
        <taxon>Eukaryota</taxon>
        <taxon>Amoebozoa</taxon>
        <taxon>Evosea</taxon>
        <taxon>Eumycetozoa</taxon>
        <taxon>Dictyostelia</taxon>
        <taxon>Dictyosteliales</taxon>
        <taxon>Dictyosteliaceae</taxon>
        <taxon>Polysphondylium</taxon>
    </lineage>
</organism>
<dbReference type="AlphaFoldDB" id="A0A8J4PTL1"/>
<name>A0A8J4PTL1_9MYCE</name>
<dbReference type="InterPro" id="IPR051251">
    <property type="entry name" value="STK_FNIP-Repeat"/>
</dbReference>